<comment type="similarity">
    <text evidence="3 6">Belongs to the pectinacetylesterase family.</text>
</comment>
<evidence type="ECO:0000256" key="7">
    <source>
        <dbReference type="SAM" id="MobiDB-lite"/>
    </source>
</evidence>
<gene>
    <name evidence="8" type="ORF">HID58_091952</name>
</gene>
<keyword evidence="6" id="KW-0378">Hydrolase</keyword>
<evidence type="ECO:0000256" key="6">
    <source>
        <dbReference type="RuleBase" id="RU363114"/>
    </source>
</evidence>
<comment type="subcellular location">
    <subcellularLocation>
        <location evidence="2 6">Secreted</location>
        <location evidence="2 6">Cell wall</location>
    </subcellularLocation>
</comment>
<evidence type="ECO:0000256" key="2">
    <source>
        <dbReference type="ARBA" id="ARBA00004191"/>
    </source>
</evidence>
<keyword evidence="9" id="KW-1185">Reference proteome</keyword>
<keyword evidence="6" id="KW-0964">Secreted</keyword>
<feature type="non-terminal residue" evidence="8">
    <location>
        <position position="1"/>
    </location>
</feature>
<dbReference type="PANTHER" id="PTHR21562:SF5">
    <property type="entry name" value="PECTIN ACETYLESTERASE 12"/>
    <property type="match status" value="1"/>
</dbReference>
<feature type="region of interest" description="Disordered" evidence="7">
    <location>
        <begin position="171"/>
        <end position="193"/>
    </location>
</feature>
<evidence type="ECO:0000256" key="3">
    <source>
        <dbReference type="ARBA" id="ARBA00005784"/>
    </source>
</evidence>
<feature type="compositionally biased region" description="Low complexity" evidence="7">
    <location>
        <begin position="171"/>
        <end position="191"/>
    </location>
</feature>
<sequence length="312" mass="34749">VGSCSSERSRTRTTLTSTSTPRTCLSTSHSTTWSTISTRSSDTIETKSMPRPMVGHNMQRMQPQGMMAYNFPARAGMNPSATLKRTQKFCGPMANVYVVVAKSPSVPLPQKRGMAQPHQQKEERSWNGESQPKLMVLRFKGLCYFESSKWLTLKCEVNNIGIDQISSTSKRLCSSSSSSEPSSSSRSPTKQSKVKIDAAIESRECDQSPNEVSFFIDKSKTFSIGIDLSFVTVMVLLSGEMVRMRTDVSGGRTIRNLYNECENNLPRLCTNHLDPTSVCFFPENLISQMKTQLFIVNAAYDTWQHSSNISTS</sequence>
<evidence type="ECO:0000313" key="8">
    <source>
        <dbReference type="EMBL" id="KAH0845181.1"/>
    </source>
</evidence>
<dbReference type="Pfam" id="PF03283">
    <property type="entry name" value="PAE"/>
    <property type="match status" value="1"/>
</dbReference>
<evidence type="ECO:0000256" key="1">
    <source>
        <dbReference type="ARBA" id="ARBA00003534"/>
    </source>
</evidence>
<evidence type="ECO:0000256" key="5">
    <source>
        <dbReference type="ARBA" id="ARBA00023316"/>
    </source>
</evidence>
<feature type="region of interest" description="Disordered" evidence="7">
    <location>
        <begin position="108"/>
        <end position="128"/>
    </location>
</feature>
<dbReference type="EMBL" id="JAGKQM010002824">
    <property type="protein sequence ID" value="KAH0845181.1"/>
    <property type="molecule type" value="Genomic_DNA"/>
</dbReference>
<evidence type="ECO:0000256" key="4">
    <source>
        <dbReference type="ARBA" id="ARBA00022512"/>
    </source>
</evidence>
<reference evidence="8 9" key="1">
    <citation type="submission" date="2021-05" db="EMBL/GenBank/DDBJ databases">
        <title>Genome Assembly of Synthetic Allotetraploid Brassica napus Reveals Homoeologous Exchanges between Subgenomes.</title>
        <authorList>
            <person name="Davis J.T."/>
        </authorList>
    </citation>
    <scope>NUCLEOTIDE SEQUENCE [LARGE SCALE GENOMIC DNA]</scope>
    <source>
        <strain evidence="9">cv. Da-Ae</strain>
        <tissue evidence="8">Seedling</tissue>
    </source>
</reference>
<dbReference type="InterPro" id="IPR004963">
    <property type="entry name" value="PAE/NOTUM"/>
</dbReference>
<dbReference type="Proteomes" id="UP000824890">
    <property type="component" value="Unassembled WGS sequence"/>
</dbReference>
<proteinExistence type="inferred from homology"/>
<comment type="caution">
    <text evidence="8">The sequence shown here is derived from an EMBL/GenBank/DDBJ whole genome shotgun (WGS) entry which is preliminary data.</text>
</comment>
<organism evidence="8 9">
    <name type="scientific">Brassica napus</name>
    <name type="common">Rape</name>
    <dbReference type="NCBI Taxonomy" id="3708"/>
    <lineage>
        <taxon>Eukaryota</taxon>
        <taxon>Viridiplantae</taxon>
        <taxon>Streptophyta</taxon>
        <taxon>Embryophyta</taxon>
        <taxon>Tracheophyta</taxon>
        <taxon>Spermatophyta</taxon>
        <taxon>Magnoliopsida</taxon>
        <taxon>eudicotyledons</taxon>
        <taxon>Gunneridae</taxon>
        <taxon>Pentapetalae</taxon>
        <taxon>rosids</taxon>
        <taxon>malvids</taxon>
        <taxon>Brassicales</taxon>
        <taxon>Brassicaceae</taxon>
        <taxon>Brassiceae</taxon>
        <taxon>Brassica</taxon>
    </lineage>
</organism>
<protein>
    <recommendedName>
        <fullName evidence="6">Pectin acetylesterase</fullName>
        <ecNumber evidence="6">3.1.1.-</ecNumber>
    </recommendedName>
</protein>
<dbReference type="PANTHER" id="PTHR21562">
    <property type="entry name" value="NOTUM-RELATED"/>
    <property type="match status" value="1"/>
</dbReference>
<accession>A0ABQ7X0A3</accession>
<name>A0ABQ7X0A3_BRANA</name>
<keyword evidence="5 6" id="KW-0961">Cell wall biogenesis/degradation</keyword>
<comment type="function">
    <text evidence="1 6">Hydrolyzes acetyl esters in homogalacturonan regions of pectin. In type I primary cell wall, galacturonic acid residues of pectin can be acetylated at the O-2 and O-3 positions. Decreasing the degree of acetylation of pectin gels in vitro alters their physical properties.</text>
</comment>
<dbReference type="EC" id="3.1.1.-" evidence="6"/>
<feature type="region of interest" description="Disordered" evidence="7">
    <location>
        <begin position="1"/>
        <end position="23"/>
    </location>
</feature>
<keyword evidence="4 6" id="KW-0134">Cell wall</keyword>
<evidence type="ECO:0000313" key="9">
    <source>
        <dbReference type="Proteomes" id="UP000824890"/>
    </source>
</evidence>